<evidence type="ECO:0000256" key="2">
    <source>
        <dbReference type="ARBA" id="ARBA00022723"/>
    </source>
</evidence>
<keyword evidence="5" id="KW-0862">Zinc</keyword>
<dbReference type="Bgee" id="ENSOANG00000041521">
    <property type="expression patterns" value="Expressed in fibroblast and 7 other cell types or tissues"/>
</dbReference>
<feature type="domain" description="SCAN box" evidence="10">
    <location>
        <begin position="50"/>
        <end position="131"/>
    </location>
</feature>
<dbReference type="Pfam" id="PF02023">
    <property type="entry name" value="SCAN"/>
    <property type="match status" value="1"/>
</dbReference>
<name>A0A6I8NK05_ORNAN</name>
<feature type="domain" description="C2H2-type" evidence="9">
    <location>
        <begin position="401"/>
        <end position="428"/>
    </location>
</feature>
<dbReference type="Proteomes" id="UP000002279">
    <property type="component" value="Chromosome 10"/>
</dbReference>
<feature type="region of interest" description="Disordered" evidence="8">
    <location>
        <begin position="150"/>
        <end position="371"/>
    </location>
</feature>
<dbReference type="FunFam" id="1.10.4020.10:FF:000001">
    <property type="entry name" value="zinc finger protein 263 isoform X1"/>
    <property type="match status" value="1"/>
</dbReference>
<keyword evidence="6" id="KW-0539">Nucleus</keyword>
<dbReference type="PANTHER" id="PTHR23226">
    <property type="entry name" value="ZINC FINGER AND SCAN DOMAIN-CONTAINING"/>
    <property type="match status" value="1"/>
</dbReference>
<keyword evidence="4 7" id="KW-0863">Zinc-finger</keyword>
<dbReference type="PROSITE" id="PS50157">
    <property type="entry name" value="ZINC_FINGER_C2H2_2"/>
    <property type="match status" value="5"/>
</dbReference>
<evidence type="ECO:0000259" key="9">
    <source>
        <dbReference type="PROSITE" id="PS50157"/>
    </source>
</evidence>
<dbReference type="PROSITE" id="PS00028">
    <property type="entry name" value="ZINC_FINGER_C2H2_1"/>
    <property type="match status" value="4"/>
</dbReference>
<comment type="subcellular location">
    <subcellularLocation>
        <location evidence="1">Nucleus</location>
    </subcellularLocation>
</comment>
<evidence type="ECO:0000256" key="3">
    <source>
        <dbReference type="ARBA" id="ARBA00022737"/>
    </source>
</evidence>
<dbReference type="PROSITE" id="PS50804">
    <property type="entry name" value="SCAN_BOX"/>
    <property type="match status" value="1"/>
</dbReference>
<reference evidence="11 12" key="1">
    <citation type="journal article" date="2008" name="Nature">
        <title>Genome analysis of the platypus reveals unique signatures of evolution.</title>
        <authorList>
            <person name="Warren W.C."/>
            <person name="Hillier L.W."/>
            <person name="Marshall Graves J.A."/>
            <person name="Birney E."/>
            <person name="Ponting C.P."/>
            <person name="Grutzner F."/>
            <person name="Belov K."/>
            <person name="Miller W."/>
            <person name="Clarke L."/>
            <person name="Chinwalla A.T."/>
            <person name="Yang S.P."/>
            <person name="Heger A."/>
            <person name="Locke D.P."/>
            <person name="Miethke P."/>
            <person name="Waters P.D."/>
            <person name="Veyrunes F."/>
            <person name="Fulton L."/>
            <person name="Fulton B."/>
            <person name="Graves T."/>
            <person name="Wallis J."/>
            <person name="Puente X.S."/>
            <person name="Lopez-Otin C."/>
            <person name="Ordonez G.R."/>
            <person name="Eichler E.E."/>
            <person name="Chen L."/>
            <person name="Cheng Z."/>
            <person name="Deakin J.E."/>
            <person name="Alsop A."/>
            <person name="Thompson K."/>
            <person name="Kirby P."/>
            <person name="Papenfuss A.T."/>
            <person name="Wakefield M.J."/>
            <person name="Olender T."/>
            <person name="Lancet D."/>
            <person name="Huttley G.A."/>
            <person name="Smit A.F."/>
            <person name="Pask A."/>
            <person name="Temple-Smith P."/>
            <person name="Batzer M.A."/>
            <person name="Walker J.A."/>
            <person name="Konkel M.K."/>
            <person name="Harris R.S."/>
            <person name="Whittington C.M."/>
            <person name="Wong E.S."/>
            <person name="Gemmell N.J."/>
            <person name="Buschiazzo E."/>
            <person name="Vargas Jentzsch I.M."/>
            <person name="Merkel A."/>
            <person name="Schmitz J."/>
            <person name="Zemann A."/>
            <person name="Churakov G."/>
            <person name="Kriegs J.O."/>
            <person name="Brosius J."/>
            <person name="Murchison E.P."/>
            <person name="Sachidanandam R."/>
            <person name="Smith C."/>
            <person name="Hannon G.J."/>
            <person name="Tsend-Ayush E."/>
            <person name="McMillan D."/>
            <person name="Attenborough R."/>
            <person name="Rens W."/>
            <person name="Ferguson-Smith M."/>
            <person name="Lefevre C.M."/>
            <person name="Sharp J.A."/>
            <person name="Nicholas K.R."/>
            <person name="Ray D.A."/>
            <person name="Kube M."/>
            <person name="Reinhardt R."/>
            <person name="Pringle T.H."/>
            <person name="Taylor J."/>
            <person name="Jones R.C."/>
            <person name="Nixon B."/>
            <person name="Dacheux J.L."/>
            <person name="Niwa H."/>
            <person name="Sekita Y."/>
            <person name="Huang X."/>
            <person name="Stark A."/>
            <person name="Kheradpour P."/>
            <person name="Kellis M."/>
            <person name="Flicek P."/>
            <person name="Chen Y."/>
            <person name="Webber C."/>
            <person name="Hardison R."/>
            <person name="Nelson J."/>
            <person name="Hallsworth-Pepin K."/>
            <person name="Delehaunty K."/>
            <person name="Markovic C."/>
            <person name="Minx P."/>
            <person name="Feng Y."/>
            <person name="Kremitzki C."/>
            <person name="Mitreva M."/>
            <person name="Glasscock J."/>
            <person name="Wylie T."/>
            <person name="Wohldmann P."/>
            <person name="Thiru P."/>
            <person name="Nhan M.N."/>
            <person name="Pohl C.S."/>
            <person name="Smith S.M."/>
            <person name="Hou S."/>
            <person name="Nefedov M."/>
            <person name="de Jong P.J."/>
            <person name="Renfree M.B."/>
            <person name="Mardis E.R."/>
            <person name="Wilson R.K."/>
        </authorList>
    </citation>
    <scope>NUCLEOTIDE SEQUENCE [LARGE SCALE GENOMIC DNA]</scope>
    <source>
        <strain evidence="11 12">Glennie</strain>
    </source>
</reference>
<feature type="domain" description="C2H2-type" evidence="9">
    <location>
        <begin position="485"/>
        <end position="512"/>
    </location>
</feature>
<organism evidence="11 12">
    <name type="scientific">Ornithorhynchus anatinus</name>
    <name type="common">Duckbill platypus</name>
    <dbReference type="NCBI Taxonomy" id="9258"/>
    <lineage>
        <taxon>Eukaryota</taxon>
        <taxon>Metazoa</taxon>
        <taxon>Chordata</taxon>
        <taxon>Craniata</taxon>
        <taxon>Vertebrata</taxon>
        <taxon>Euteleostomi</taxon>
        <taxon>Mammalia</taxon>
        <taxon>Monotremata</taxon>
        <taxon>Ornithorhynchidae</taxon>
        <taxon>Ornithorhynchus</taxon>
    </lineage>
</organism>
<dbReference type="GO" id="GO:0000981">
    <property type="term" value="F:DNA-binding transcription factor activity, RNA polymerase II-specific"/>
    <property type="evidence" value="ECO:0000318"/>
    <property type="project" value="GO_Central"/>
</dbReference>
<evidence type="ECO:0000256" key="4">
    <source>
        <dbReference type="ARBA" id="ARBA00022771"/>
    </source>
</evidence>
<feature type="domain" description="C2H2-type" evidence="9">
    <location>
        <begin position="457"/>
        <end position="484"/>
    </location>
</feature>
<protein>
    <submittedName>
        <fullName evidence="11">Uncharacterized protein</fullName>
    </submittedName>
</protein>
<dbReference type="GO" id="GO:0008270">
    <property type="term" value="F:zinc ion binding"/>
    <property type="evidence" value="ECO:0007669"/>
    <property type="project" value="UniProtKB-KW"/>
</dbReference>
<dbReference type="Gene3D" id="3.30.160.60">
    <property type="entry name" value="Classic Zinc Finger"/>
    <property type="match status" value="5"/>
</dbReference>
<dbReference type="Pfam" id="PF00096">
    <property type="entry name" value="zf-C2H2"/>
    <property type="match status" value="3"/>
</dbReference>
<feature type="compositionally biased region" description="Basic and acidic residues" evidence="8">
    <location>
        <begin position="337"/>
        <end position="360"/>
    </location>
</feature>
<dbReference type="Ensembl" id="ENSOANT00000071456.1">
    <property type="protein sequence ID" value="ENSOANP00000041065.1"/>
    <property type="gene ID" value="ENSOANG00000041521.1"/>
</dbReference>
<dbReference type="InterPro" id="IPR003309">
    <property type="entry name" value="SCAN_dom"/>
</dbReference>
<reference evidence="11" key="2">
    <citation type="submission" date="2025-08" db="UniProtKB">
        <authorList>
            <consortium name="Ensembl"/>
        </authorList>
    </citation>
    <scope>IDENTIFICATION</scope>
    <source>
        <strain evidence="11">Glennie</strain>
    </source>
</reference>
<reference evidence="11" key="3">
    <citation type="submission" date="2025-09" db="UniProtKB">
        <authorList>
            <consortium name="Ensembl"/>
        </authorList>
    </citation>
    <scope>IDENTIFICATION</scope>
    <source>
        <strain evidence="11">Glennie</strain>
    </source>
</reference>
<dbReference type="FunFam" id="3.30.160.60:FF:002343">
    <property type="entry name" value="Zinc finger protein 33A"/>
    <property type="match status" value="2"/>
</dbReference>
<dbReference type="InterPro" id="IPR038269">
    <property type="entry name" value="SCAN_sf"/>
</dbReference>
<feature type="domain" description="C2H2-type" evidence="9">
    <location>
        <begin position="373"/>
        <end position="400"/>
    </location>
</feature>
<dbReference type="InParanoid" id="A0A6I8NK05"/>
<evidence type="ECO:0000256" key="1">
    <source>
        <dbReference type="ARBA" id="ARBA00004123"/>
    </source>
</evidence>
<accession>A0A6I8NK05</accession>
<dbReference type="Pfam" id="PF13465">
    <property type="entry name" value="zf-H2C2_2"/>
    <property type="match status" value="1"/>
</dbReference>
<evidence type="ECO:0000256" key="7">
    <source>
        <dbReference type="PROSITE-ProRule" id="PRU00042"/>
    </source>
</evidence>
<evidence type="ECO:0000259" key="10">
    <source>
        <dbReference type="PROSITE" id="PS50804"/>
    </source>
</evidence>
<dbReference type="FunFam" id="3.30.160.60:FF:000478">
    <property type="entry name" value="Zinc finger protein 133"/>
    <property type="match status" value="1"/>
</dbReference>
<feature type="domain" description="C2H2-type" evidence="9">
    <location>
        <begin position="429"/>
        <end position="456"/>
    </location>
</feature>
<dbReference type="FunFam" id="3.30.160.60:FF:000358">
    <property type="entry name" value="zinc finger protein 24"/>
    <property type="match status" value="1"/>
</dbReference>
<proteinExistence type="predicted"/>
<evidence type="ECO:0000313" key="11">
    <source>
        <dbReference type="Ensembl" id="ENSOANP00000041065.1"/>
    </source>
</evidence>
<dbReference type="Gene3D" id="1.10.4020.10">
    <property type="entry name" value="DNA breaking-rejoining enzymes"/>
    <property type="match status" value="1"/>
</dbReference>
<dbReference type="GO" id="GO:0006357">
    <property type="term" value="P:regulation of transcription by RNA polymerase II"/>
    <property type="evidence" value="ECO:0000318"/>
    <property type="project" value="GO_Central"/>
</dbReference>
<feature type="region of interest" description="Disordered" evidence="8">
    <location>
        <begin position="1"/>
        <end position="47"/>
    </location>
</feature>
<keyword evidence="12" id="KW-1185">Reference proteome</keyword>
<feature type="compositionally biased region" description="Basic and acidic residues" evidence="8">
    <location>
        <begin position="14"/>
        <end position="25"/>
    </location>
</feature>
<dbReference type="GO" id="GO:0000978">
    <property type="term" value="F:RNA polymerase II cis-regulatory region sequence-specific DNA binding"/>
    <property type="evidence" value="ECO:0000318"/>
    <property type="project" value="GO_Central"/>
</dbReference>
<dbReference type="GO" id="GO:0005634">
    <property type="term" value="C:nucleus"/>
    <property type="evidence" value="ECO:0007669"/>
    <property type="project" value="UniProtKB-SubCell"/>
</dbReference>
<dbReference type="FunFam" id="3.30.160.60:FF:000690">
    <property type="entry name" value="Zinc finger protein 354C"/>
    <property type="match status" value="1"/>
</dbReference>
<feature type="compositionally biased region" description="Basic and acidic residues" evidence="8">
    <location>
        <begin position="265"/>
        <end position="282"/>
    </location>
</feature>
<evidence type="ECO:0000256" key="5">
    <source>
        <dbReference type="ARBA" id="ARBA00022833"/>
    </source>
</evidence>
<keyword evidence="2" id="KW-0479">Metal-binding</keyword>
<dbReference type="SMART" id="SM00431">
    <property type="entry name" value="SCAN"/>
    <property type="match status" value="1"/>
</dbReference>
<dbReference type="FunCoup" id="A0A6I8NK05">
    <property type="interactions" value="213"/>
</dbReference>
<dbReference type="PANTHER" id="PTHR23226:SF377">
    <property type="entry name" value="ZINC FINGER AND SCAN DOMAIN-CONTAINING PROTEIN 20"/>
    <property type="match status" value="1"/>
</dbReference>
<dbReference type="InterPro" id="IPR013087">
    <property type="entry name" value="Znf_C2H2_type"/>
</dbReference>
<evidence type="ECO:0000313" key="12">
    <source>
        <dbReference type="Proteomes" id="UP000002279"/>
    </source>
</evidence>
<evidence type="ECO:0000256" key="6">
    <source>
        <dbReference type="ARBA" id="ARBA00023242"/>
    </source>
</evidence>
<dbReference type="CDD" id="cd07936">
    <property type="entry name" value="SCAN"/>
    <property type="match status" value="1"/>
</dbReference>
<dbReference type="SMART" id="SM00355">
    <property type="entry name" value="ZnF_C2H2"/>
    <property type="match status" value="5"/>
</dbReference>
<dbReference type="InterPro" id="IPR036236">
    <property type="entry name" value="Znf_C2H2_sf"/>
</dbReference>
<dbReference type="GeneTree" id="ENSGT00940000154740"/>
<sequence length="513" mass="56685">MMPAAYCLSPPIPDSRHREPQMVKLEEEEMPPWAPASVPQRESPDPEASRLSFRRFRYQEATRPHETLGRLRELCRRWLRPDRHTKEEILELLVLDQFLTILPADVQAWVRERRPESGEEAVALVEGLQRETMRPRLWVTVQVHGQEVLSEATEAPSFRVEPHPKGGSRQEGPRIPQPGPEQLPGHGLKEEPVVLQDQDGGPPAPRLAAHVPAGDAGDEKMAATLLPVGSLEEGRRLDRIGKELYGDGPWEGYGNPASLGSGRASRGENPRGAEPEAQERETSSPPPRPGGASARGGEPRNAVRRPGSSWGNPPRGARGSGPPWSGSQRAPAAGHPEPPRGKKKPPERDGHAVRLPERVARAPGGPRPGTYPHVCPSCGKGFRWSSHLYIHQITHTGEKPFTCPSCGQGFSRCSSLQRHQHVHTGEKPYECPRCGKSFSRNSNLDRHQRIHTGEKPYRCPSCGKGFGDSANLYRHQRVHSGEKPYRCPTCGKGFTKSSLQRIHTGKKSCGRPQ</sequence>
<evidence type="ECO:0000256" key="8">
    <source>
        <dbReference type="SAM" id="MobiDB-lite"/>
    </source>
</evidence>
<keyword evidence="3" id="KW-0677">Repeat</keyword>
<dbReference type="SUPFAM" id="SSF57667">
    <property type="entry name" value="beta-beta-alpha zinc fingers"/>
    <property type="match status" value="3"/>
</dbReference>
<feature type="compositionally biased region" description="Basic and acidic residues" evidence="8">
    <location>
        <begin position="232"/>
        <end position="245"/>
    </location>
</feature>
<dbReference type="AlphaFoldDB" id="A0A6I8NK05"/>
<dbReference type="SUPFAM" id="SSF47353">
    <property type="entry name" value="Retrovirus capsid dimerization domain-like"/>
    <property type="match status" value="1"/>
</dbReference>